<dbReference type="InterPro" id="IPR000086">
    <property type="entry name" value="NUDIX_hydrolase_dom"/>
</dbReference>
<evidence type="ECO:0000313" key="3">
    <source>
        <dbReference type="Proteomes" id="UP000316612"/>
    </source>
</evidence>
<dbReference type="AlphaFoldDB" id="A0A4Y4DLL9"/>
<evidence type="ECO:0000259" key="1">
    <source>
        <dbReference type="PROSITE" id="PS51462"/>
    </source>
</evidence>
<dbReference type="RefSeq" id="WP_141364061.1">
    <property type="nucleotide sequence ID" value="NZ_BAAAJL010000011.1"/>
</dbReference>
<name>A0A4Y4DLL9_GLUUR</name>
<dbReference type="GO" id="GO:0016787">
    <property type="term" value="F:hydrolase activity"/>
    <property type="evidence" value="ECO:0007669"/>
    <property type="project" value="UniProtKB-KW"/>
</dbReference>
<dbReference type="PANTHER" id="PTHR10885:SF0">
    <property type="entry name" value="ISOPENTENYL-DIPHOSPHATE DELTA-ISOMERASE"/>
    <property type="match status" value="1"/>
</dbReference>
<dbReference type="PANTHER" id="PTHR10885">
    <property type="entry name" value="ISOPENTENYL-DIPHOSPHATE DELTA-ISOMERASE"/>
    <property type="match status" value="1"/>
</dbReference>
<gene>
    <name evidence="2" type="ORF">AUR04nite_17510</name>
</gene>
<comment type="caution">
    <text evidence="2">The sequence shown here is derived from an EMBL/GenBank/DDBJ whole genome shotgun (WGS) entry which is preliminary data.</text>
</comment>
<keyword evidence="3" id="KW-1185">Reference proteome</keyword>
<feature type="domain" description="Nudix hydrolase" evidence="1">
    <location>
        <begin position="28"/>
        <end position="155"/>
    </location>
</feature>
<dbReference type="InterPro" id="IPR015797">
    <property type="entry name" value="NUDIX_hydrolase-like_dom_sf"/>
</dbReference>
<reference evidence="2 3" key="1">
    <citation type="submission" date="2019-06" db="EMBL/GenBank/DDBJ databases">
        <title>Whole genome shotgun sequence of Glutamicibacter uratoxydans NBRC 15515.</title>
        <authorList>
            <person name="Hosoyama A."/>
            <person name="Uohara A."/>
            <person name="Ohji S."/>
            <person name="Ichikawa N."/>
        </authorList>
    </citation>
    <scope>NUCLEOTIDE SEQUENCE [LARGE SCALE GENOMIC DNA]</scope>
    <source>
        <strain evidence="2 3">NBRC 15515</strain>
    </source>
</reference>
<dbReference type="SUPFAM" id="SSF55811">
    <property type="entry name" value="Nudix"/>
    <property type="match status" value="1"/>
</dbReference>
<organism evidence="2 3">
    <name type="scientific">Glutamicibacter uratoxydans</name>
    <name type="common">Arthrobacter uratoxydans</name>
    <dbReference type="NCBI Taxonomy" id="43667"/>
    <lineage>
        <taxon>Bacteria</taxon>
        <taxon>Bacillati</taxon>
        <taxon>Actinomycetota</taxon>
        <taxon>Actinomycetes</taxon>
        <taxon>Micrococcales</taxon>
        <taxon>Micrococcaceae</taxon>
        <taxon>Glutamicibacter</taxon>
    </lineage>
</organism>
<dbReference type="EMBL" id="BJNY01000009">
    <property type="protein sequence ID" value="GED06219.1"/>
    <property type="molecule type" value="Genomic_DNA"/>
</dbReference>
<dbReference type="PROSITE" id="PS51462">
    <property type="entry name" value="NUDIX"/>
    <property type="match status" value="1"/>
</dbReference>
<dbReference type="Pfam" id="PF00293">
    <property type="entry name" value="NUDIX"/>
    <property type="match status" value="1"/>
</dbReference>
<dbReference type="OrthoDB" id="67499at2"/>
<keyword evidence="2" id="KW-0378">Hydrolase</keyword>
<evidence type="ECO:0000313" key="2">
    <source>
        <dbReference type="EMBL" id="GED06219.1"/>
    </source>
</evidence>
<protein>
    <submittedName>
        <fullName evidence="2">NUDIX hydrolase</fullName>
    </submittedName>
</protein>
<sequence>MEEIAALFDSRGQAIGRAPRSRVRAENLHHGATGIVVFNKDAQIFIHQRTWIKDVYPGRWDFTAGGVIQAGEIPDESAQRELAEELGIDSALHRLPDGEYSDEHTSYHAFRYWTVTTKQPILQESEVLQGQWTSVEELLARIREVPQEFMPDSIALFLPWLDGLRVVPPTS</sequence>
<dbReference type="Gene3D" id="3.90.79.10">
    <property type="entry name" value="Nucleoside Triphosphate Pyrophosphohydrolase"/>
    <property type="match status" value="1"/>
</dbReference>
<dbReference type="Proteomes" id="UP000316612">
    <property type="component" value="Unassembled WGS sequence"/>
</dbReference>
<accession>A0A4Y4DLL9</accession>
<proteinExistence type="predicted"/>